<keyword evidence="7" id="KW-0406">Ion transport</keyword>
<evidence type="ECO:0000256" key="2">
    <source>
        <dbReference type="ARBA" id="ARBA00022448"/>
    </source>
</evidence>
<feature type="transmembrane region" description="Helical" evidence="11">
    <location>
        <begin position="311"/>
        <end position="332"/>
    </location>
</feature>
<reference evidence="13 15" key="2">
    <citation type="journal article" date="2013" name="Nature">
        <title>Insights into bilaterian evolution from three spiralian genomes.</title>
        <authorList>
            <person name="Simakov O."/>
            <person name="Marletaz F."/>
            <person name="Cho S.J."/>
            <person name="Edsinger-Gonzales E."/>
            <person name="Havlak P."/>
            <person name="Hellsten U."/>
            <person name="Kuo D.H."/>
            <person name="Larsson T."/>
            <person name="Lv J."/>
            <person name="Arendt D."/>
            <person name="Savage R."/>
            <person name="Osoegawa K."/>
            <person name="de Jong P."/>
            <person name="Grimwood J."/>
            <person name="Chapman J.A."/>
            <person name="Shapiro H."/>
            <person name="Aerts A."/>
            <person name="Otillar R.P."/>
            <person name="Terry A.Y."/>
            <person name="Boore J.L."/>
            <person name="Grigoriev I.V."/>
            <person name="Lindberg D.R."/>
            <person name="Seaver E.C."/>
            <person name="Weisblat D.A."/>
            <person name="Putnam N.H."/>
            <person name="Rokhsar D.S."/>
        </authorList>
    </citation>
    <scope>NUCLEOTIDE SEQUENCE</scope>
    <source>
        <strain evidence="13 15">I ESC-2004</strain>
    </source>
</reference>
<evidence type="ECO:0000256" key="11">
    <source>
        <dbReference type="SAM" id="Phobius"/>
    </source>
</evidence>
<evidence type="ECO:0000256" key="9">
    <source>
        <dbReference type="ARBA" id="ARBA00023303"/>
    </source>
</evidence>
<comment type="subcellular location">
    <subcellularLocation>
        <location evidence="1">Membrane</location>
        <topology evidence="1">Multi-pass membrane protein</topology>
    </subcellularLocation>
</comment>
<evidence type="ECO:0000313" key="15">
    <source>
        <dbReference type="Proteomes" id="UP000014760"/>
    </source>
</evidence>
<feature type="repeat" description="ANK" evidence="10">
    <location>
        <begin position="5"/>
        <end position="37"/>
    </location>
</feature>
<feature type="transmembrane region" description="Helical" evidence="11">
    <location>
        <begin position="487"/>
        <end position="505"/>
    </location>
</feature>
<name>R7T818_CAPTE</name>
<keyword evidence="6 10" id="KW-0040">ANK repeat</keyword>
<evidence type="ECO:0000256" key="1">
    <source>
        <dbReference type="ARBA" id="ARBA00004141"/>
    </source>
</evidence>
<dbReference type="Pfam" id="PF08344">
    <property type="entry name" value="TRP_2"/>
    <property type="match status" value="1"/>
</dbReference>
<feature type="non-terminal residue" evidence="13">
    <location>
        <position position="549"/>
    </location>
</feature>
<dbReference type="GO" id="GO:0051480">
    <property type="term" value="P:regulation of cytosolic calcium ion concentration"/>
    <property type="evidence" value="ECO:0007669"/>
    <property type="project" value="TreeGrafter"/>
</dbReference>
<keyword evidence="2" id="KW-0813">Transport</keyword>
<feature type="transmembrane region" description="Helical" evidence="11">
    <location>
        <begin position="187"/>
        <end position="211"/>
    </location>
</feature>
<dbReference type="PRINTS" id="PR01097">
    <property type="entry name" value="TRNSRECEPTRP"/>
</dbReference>
<dbReference type="HOGENOM" id="CLU_005716_4_2_1"/>
<feature type="domain" description="Transient receptor ion channel" evidence="12">
    <location>
        <begin position="40"/>
        <end position="102"/>
    </location>
</feature>
<dbReference type="InterPro" id="IPR002153">
    <property type="entry name" value="TRPC_channel"/>
</dbReference>
<organism evidence="13">
    <name type="scientific">Capitella teleta</name>
    <name type="common">Polychaete worm</name>
    <dbReference type="NCBI Taxonomy" id="283909"/>
    <lineage>
        <taxon>Eukaryota</taxon>
        <taxon>Metazoa</taxon>
        <taxon>Spiralia</taxon>
        <taxon>Lophotrochozoa</taxon>
        <taxon>Annelida</taxon>
        <taxon>Polychaeta</taxon>
        <taxon>Sedentaria</taxon>
        <taxon>Scolecida</taxon>
        <taxon>Capitellidae</taxon>
        <taxon>Capitella</taxon>
    </lineage>
</organism>
<dbReference type="InterPro" id="IPR005821">
    <property type="entry name" value="Ion_trans_dom"/>
</dbReference>
<feature type="non-terminal residue" evidence="13">
    <location>
        <position position="1"/>
    </location>
</feature>
<proteinExistence type="predicted"/>
<evidence type="ECO:0000256" key="5">
    <source>
        <dbReference type="ARBA" id="ARBA00022989"/>
    </source>
</evidence>
<dbReference type="PROSITE" id="PS50088">
    <property type="entry name" value="ANK_REPEAT"/>
    <property type="match status" value="1"/>
</dbReference>
<reference evidence="15" key="1">
    <citation type="submission" date="2012-12" db="EMBL/GenBank/DDBJ databases">
        <authorList>
            <person name="Hellsten U."/>
            <person name="Grimwood J."/>
            <person name="Chapman J.A."/>
            <person name="Shapiro H."/>
            <person name="Aerts A."/>
            <person name="Otillar R.P."/>
            <person name="Terry A.Y."/>
            <person name="Boore J.L."/>
            <person name="Simakov O."/>
            <person name="Marletaz F."/>
            <person name="Cho S.-J."/>
            <person name="Edsinger-Gonzales E."/>
            <person name="Havlak P."/>
            <person name="Kuo D.-H."/>
            <person name="Larsson T."/>
            <person name="Lv J."/>
            <person name="Arendt D."/>
            <person name="Savage R."/>
            <person name="Osoegawa K."/>
            <person name="de Jong P."/>
            <person name="Lindberg D.R."/>
            <person name="Seaver E.C."/>
            <person name="Weisblat D.A."/>
            <person name="Putnam N.H."/>
            <person name="Grigoriev I.V."/>
            <person name="Rokhsar D.S."/>
        </authorList>
    </citation>
    <scope>NUCLEOTIDE SEQUENCE</scope>
    <source>
        <strain evidence="15">I ESC-2004</strain>
    </source>
</reference>
<sequence length="549" mass="63063">SLVSSDITPIILASQKNQFDIVQMLLDLGDQIDVPHDYYCQCKVCRGASSFDELRFAKTRLNTYKGLASESYISLSSKDPILTAFQLRAKLKQLGDIEKYFRTDYAKLASHLTDYVMRLLDKVRDGDELEVVLNEETGTSFVAYDRLARLKLALFYHEKKFVAHASCQKRLTSIWYGEIHSLERMPAWLMIPTLLLLLIAYPFLAIIFWIYPWGRVGNLLRTPVIKFYANAMSYGVFIAILIAHTAMAKASMGQQLTDHPKIGPLYKQYLNNCAEAGMQPSVGNPLLIIGLVWQTVKKVYTERLKAFLESWYNISDVIMLIMYITSFVLVLFTNTQVKDSLDNFSNDDGWSLLMAGDDEMVKATYWLNRYNWDLWDPGLVSDALFAVANVISVTRMTYILAVSERLGPLIISLARMIIDVFAFMSIFLLVMIAFVIGFRNLYWYYSPQRIFRTVYWSIFGMTDYDSVELGDYGQGITSIVGEILFGIYNWIIIIILINMLIAMMARSYETIAAEEDMEWKFSRSKLYLEYIRDGGTLCVPFNMVPTWKS</sequence>
<dbReference type="AlphaFoldDB" id="R7T818"/>
<dbReference type="InterPro" id="IPR002110">
    <property type="entry name" value="Ankyrin_rpt"/>
</dbReference>
<dbReference type="InterPro" id="IPR013555">
    <property type="entry name" value="TRP_dom"/>
</dbReference>
<feature type="transmembrane region" description="Helical" evidence="11">
    <location>
        <begin position="413"/>
        <end position="438"/>
    </location>
</feature>
<accession>R7T818</accession>
<evidence type="ECO:0000256" key="10">
    <source>
        <dbReference type="PROSITE-ProRule" id="PRU00023"/>
    </source>
</evidence>
<evidence type="ECO:0000256" key="6">
    <source>
        <dbReference type="ARBA" id="ARBA00023043"/>
    </source>
</evidence>
<evidence type="ECO:0000313" key="14">
    <source>
        <dbReference type="EnsemblMetazoa" id="CapteP23127"/>
    </source>
</evidence>
<dbReference type="GO" id="GO:0015279">
    <property type="term" value="F:store-operated calcium channel activity"/>
    <property type="evidence" value="ECO:0007669"/>
    <property type="project" value="TreeGrafter"/>
</dbReference>
<keyword evidence="15" id="KW-1185">Reference proteome</keyword>
<gene>
    <name evidence="13" type="ORF">CAPTEDRAFT_23127</name>
</gene>
<evidence type="ECO:0000313" key="13">
    <source>
        <dbReference type="EMBL" id="ELT87570.1"/>
    </source>
</evidence>
<reference evidence="14" key="3">
    <citation type="submission" date="2015-06" db="UniProtKB">
        <authorList>
            <consortium name="EnsemblMetazoa"/>
        </authorList>
    </citation>
    <scope>IDENTIFICATION</scope>
</reference>
<keyword evidence="3 11" id="KW-0812">Transmembrane</keyword>
<dbReference type="Pfam" id="PF00520">
    <property type="entry name" value="Ion_trans"/>
    <property type="match status" value="1"/>
</dbReference>
<feature type="transmembrane region" description="Helical" evidence="11">
    <location>
        <begin position="231"/>
        <end position="248"/>
    </location>
</feature>
<protein>
    <recommendedName>
        <fullName evidence="12">Transient receptor ion channel domain-containing protein</fullName>
    </recommendedName>
</protein>
<dbReference type="OMA" id="QYHEREF"/>
<evidence type="ECO:0000256" key="4">
    <source>
        <dbReference type="ARBA" id="ARBA00022737"/>
    </source>
</evidence>
<dbReference type="PANTHER" id="PTHR10117:SF54">
    <property type="entry name" value="TRANSIENT RECEPTOR POTENTIAL-GAMMA PROTEIN"/>
    <property type="match status" value="1"/>
</dbReference>
<evidence type="ECO:0000256" key="8">
    <source>
        <dbReference type="ARBA" id="ARBA00023136"/>
    </source>
</evidence>
<evidence type="ECO:0000256" key="7">
    <source>
        <dbReference type="ARBA" id="ARBA00023065"/>
    </source>
</evidence>
<keyword evidence="9" id="KW-0407">Ion channel</keyword>
<dbReference type="SMART" id="SM01420">
    <property type="entry name" value="TRP_2"/>
    <property type="match status" value="1"/>
</dbReference>
<dbReference type="EnsemblMetazoa" id="CapteT23127">
    <property type="protein sequence ID" value="CapteP23127"/>
    <property type="gene ID" value="CapteG23127"/>
</dbReference>
<dbReference type="Proteomes" id="UP000014760">
    <property type="component" value="Unassembled WGS sequence"/>
</dbReference>
<dbReference type="GO" id="GO:0070679">
    <property type="term" value="F:inositol 1,4,5 trisphosphate binding"/>
    <property type="evidence" value="ECO:0007669"/>
    <property type="project" value="TreeGrafter"/>
</dbReference>
<dbReference type="PANTHER" id="PTHR10117">
    <property type="entry name" value="TRANSIENT RECEPTOR POTENTIAL CHANNEL"/>
    <property type="match status" value="1"/>
</dbReference>
<keyword evidence="5 11" id="KW-1133">Transmembrane helix</keyword>
<dbReference type="OrthoDB" id="2373987at2759"/>
<keyword evidence="8 11" id="KW-0472">Membrane</keyword>
<dbReference type="EMBL" id="AMQN01015813">
    <property type="status" value="NOT_ANNOTATED_CDS"/>
    <property type="molecule type" value="Genomic_DNA"/>
</dbReference>
<dbReference type="STRING" id="283909.R7T818"/>
<evidence type="ECO:0000259" key="12">
    <source>
        <dbReference type="SMART" id="SM01420"/>
    </source>
</evidence>
<dbReference type="GO" id="GO:0034703">
    <property type="term" value="C:cation channel complex"/>
    <property type="evidence" value="ECO:0007669"/>
    <property type="project" value="TreeGrafter"/>
</dbReference>
<keyword evidence="4" id="KW-0677">Repeat</keyword>
<dbReference type="GO" id="GO:0005886">
    <property type="term" value="C:plasma membrane"/>
    <property type="evidence" value="ECO:0007669"/>
    <property type="project" value="TreeGrafter"/>
</dbReference>
<dbReference type="EMBL" id="KB312244">
    <property type="protein sequence ID" value="ELT87570.1"/>
    <property type="molecule type" value="Genomic_DNA"/>
</dbReference>
<evidence type="ECO:0000256" key="3">
    <source>
        <dbReference type="ARBA" id="ARBA00022692"/>
    </source>
</evidence>